<organism evidence="2 3">
    <name type="scientific">Asparagus officinalis</name>
    <name type="common">Garden asparagus</name>
    <dbReference type="NCBI Taxonomy" id="4686"/>
    <lineage>
        <taxon>Eukaryota</taxon>
        <taxon>Viridiplantae</taxon>
        <taxon>Streptophyta</taxon>
        <taxon>Embryophyta</taxon>
        <taxon>Tracheophyta</taxon>
        <taxon>Spermatophyta</taxon>
        <taxon>Magnoliopsida</taxon>
        <taxon>Liliopsida</taxon>
        <taxon>Asparagales</taxon>
        <taxon>Asparagaceae</taxon>
        <taxon>Asparagoideae</taxon>
        <taxon>Asparagus</taxon>
    </lineage>
</organism>
<dbReference type="Proteomes" id="UP000243459">
    <property type="component" value="Chromosome 5"/>
</dbReference>
<dbReference type="PANTHER" id="PTHR45927:SF2">
    <property type="entry name" value="SERINE_THREONINE RECEPTOR-LIKE KINASE NFP"/>
    <property type="match status" value="1"/>
</dbReference>
<dbReference type="SMART" id="SM00257">
    <property type="entry name" value="LysM"/>
    <property type="match status" value="1"/>
</dbReference>
<dbReference type="InterPro" id="IPR036779">
    <property type="entry name" value="LysM_dom_sf"/>
</dbReference>
<gene>
    <name evidence="2" type="ORF">A4U43_C05F26880</name>
</gene>
<dbReference type="CDD" id="cd00118">
    <property type="entry name" value="LysM"/>
    <property type="match status" value="1"/>
</dbReference>
<evidence type="ECO:0000313" key="3">
    <source>
        <dbReference type="Proteomes" id="UP000243459"/>
    </source>
</evidence>
<keyword evidence="3" id="KW-1185">Reference proteome</keyword>
<dbReference type="Pfam" id="PF23473">
    <property type="entry name" value="LysM3_LYK4_5"/>
    <property type="match status" value="1"/>
</dbReference>
<dbReference type="Gene3D" id="3.10.350.10">
    <property type="entry name" value="LysM domain"/>
    <property type="match status" value="1"/>
</dbReference>
<evidence type="ECO:0000313" key="2">
    <source>
        <dbReference type="EMBL" id="ONK69801.1"/>
    </source>
</evidence>
<dbReference type="PROSITE" id="PS51782">
    <property type="entry name" value="LYSM"/>
    <property type="match status" value="1"/>
</dbReference>
<reference evidence="3" key="1">
    <citation type="journal article" date="2017" name="Nat. Commun.">
        <title>The asparagus genome sheds light on the origin and evolution of a young Y chromosome.</title>
        <authorList>
            <person name="Harkess A."/>
            <person name="Zhou J."/>
            <person name="Xu C."/>
            <person name="Bowers J.E."/>
            <person name="Van der Hulst R."/>
            <person name="Ayyampalayam S."/>
            <person name="Mercati F."/>
            <person name="Riccardi P."/>
            <person name="McKain M.R."/>
            <person name="Kakrana A."/>
            <person name="Tang H."/>
            <person name="Ray J."/>
            <person name="Groenendijk J."/>
            <person name="Arikit S."/>
            <person name="Mathioni S.M."/>
            <person name="Nakano M."/>
            <person name="Shan H."/>
            <person name="Telgmann-Rauber A."/>
            <person name="Kanno A."/>
            <person name="Yue Z."/>
            <person name="Chen H."/>
            <person name="Li W."/>
            <person name="Chen Y."/>
            <person name="Xu X."/>
            <person name="Zhang Y."/>
            <person name="Luo S."/>
            <person name="Chen H."/>
            <person name="Gao J."/>
            <person name="Mao Z."/>
            <person name="Pires J.C."/>
            <person name="Luo M."/>
            <person name="Kudrna D."/>
            <person name="Wing R.A."/>
            <person name="Meyers B.C."/>
            <person name="Yi K."/>
            <person name="Kong H."/>
            <person name="Lavrijsen P."/>
            <person name="Sunseri F."/>
            <person name="Falavigna A."/>
            <person name="Ye Y."/>
            <person name="Leebens-Mack J.H."/>
            <person name="Chen G."/>
        </authorList>
    </citation>
    <scope>NUCLEOTIDE SEQUENCE [LARGE SCALE GENOMIC DNA]</scope>
    <source>
        <strain evidence="3">cv. DH0086</strain>
    </source>
</reference>
<dbReference type="EMBL" id="CM007385">
    <property type="protein sequence ID" value="ONK69801.1"/>
    <property type="molecule type" value="Genomic_DNA"/>
</dbReference>
<dbReference type="Gramene" id="ONK69801">
    <property type="protein sequence ID" value="ONK69801"/>
    <property type="gene ID" value="A4U43_C05F26880"/>
</dbReference>
<dbReference type="SUPFAM" id="SSF54106">
    <property type="entry name" value="LysM domain"/>
    <property type="match status" value="1"/>
</dbReference>
<dbReference type="InterPro" id="IPR056563">
    <property type="entry name" value="LysM3_LYK4_5"/>
</dbReference>
<proteinExistence type="predicted"/>
<dbReference type="PANTHER" id="PTHR45927">
    <property type="entry name" value="LYSM-DOMAIN RECEPTOR-LIKE KINASE-RELATED"/>
    <property type="match status" value="1"/>
</dbReference>
<protein>
    <recommendedName>
        <fullName evidence="1">LysM domain-containing protein</fullName>
    </recommendedName>
</protein>
<dbReference type="InterPro" id="IPR052611">
    <property type="entry name" value="Plant_RLK_LysM"/>
</dbReference>
<dbReference type="InterPro" id="IPR018392">
    <property type="entry name" value="LysM"/>
</dbReference>
<dbReference type="OMA" id="EYLAMTT"/>
<sequence>MFDATIADVTSDPISNPNYLFIRKNCSCLTSRRYFTNTTFTARQQGNAYSLVTEAYGALASFANSSRVVREGNVVGLRLYCGCSSGLWNYLMSYVMEEGDTVEGLASRFGVSMDSIETANGLDGPDGVVVGDVYYIPLNSVPGQPYVDTEISPAPVPAPAPTFSVVSGTNIKNFTWIVTLFSK</sequence>
<feature type="domain" description="LysM" evidence="1">
    <location>
        <begin position="92"/>
        <end position="136"/>
    </location>
</feature>
<name>A0A5P1EZA0_ASPOF</name>
<accession>A0A5P1EZA0</accession>
<evidence type="ECO:0000259" key="1">
    <source>
        <dbReference type="PROSITE" id="PS51782"/>
    </source>
</evidence>
<dbReference type="AlphaFoldDB" id="A0A5P1EZA0"/>